<keyword evidence="2" id="KW-0238">DNA-binding</keyword>
<dbReference type="PROSITE" id="PS50987">
    <property type="entry name" value="HTH_ARSR_2"/>
    <property type="match status" value="1"/>
</dbReference>
<dbReference type="EMBL" id="JBHMQT010000056">
    <property type="protein sequence ID" value="MFC0865525.1"/>
    <property type="molecule type" value="Genomic_DNA"/>
</dbReference>
<sequence length="133" mass="14199">MAETSTHPAPDTVSPAESDAPGEPPATGTACVSGDMGTVPDLSQAVHDFLKALASPSRQQILLLFARGAELSVGQVAERAGIGQSTASQQLALLRRGGIVTSRRDGKEVLYRGDRERVTRMLTDLRDYLRFCC</sequence>
<dbReference type="InterPro" id="IPR036390">
    <property type="entry name" value="WH_DNA-bd_sf"/>
</dbReference>
<evidence type="ECO:0000313" key="6">
    <source>
        <dbReference type="EMBL" id="MFC0865525.1"/>
    </source>
</evidence>
<evidence type="ECO:0000313" key="7">
    <source>
        <dbReference type="Proteomes" id="UP001589870"/>
    </source>
</evidence>
<keyword evidence="3" id="KW-0804">Transcription</keyword>
<organism evidence="6 7">
    <name type="scientific">Sphaerimonospora cavernae</name>
    <dbReference type="NCBI Taxonomy" id="1740611"/>
    <lineage>
        <taxon>Bacteria</taxon>
        <taxon>Bacillati</taxon>
        <taxon>Actinomycetota</taxon>
        <taxon>Actinomycetes</taxon>
        <taxon>Streptosporangiales</taxon>
        <taxon>Streptosporangiaceae</taxon>
        <taxon>Sphaerimonospora</taxon>
    </lineage>
</organism>
<dbReference type="SUPFAM" id="SSF46785">
    <property type="entry name" value="Winged helix' DNA-binding domain"/>
    <property type="match status" value="1"/>
</dbReference>
<dbReference type="SMART" id="SM00418">
    <property type="entry name" value="HTH_ARSR"/>
    <property type="match status" value="1"/>
</dbReference>
<dbReference type="NCBIfam" id="NF033788">
    <property type="entry name" value="HTH_metalloreg"/>
    <property type="match status" value="1"/>
</dbReference>
<comment type="caution">
    <text evidence="6">The sequence shown here is derived from an EMBL/GenBank/DDBJ whole genome shotgun (WGS) entry which is preliminary data.</text>
</comment>
<evidence type="ECO:0000256" key="4">
    <source>
        <dbReference type="SAM" id="MobiDB-lite"/>
    </source>
</evidence>
<dbReference type="InterPro" id="IPR051011">
    <property type="entry name" value="Metal_resp_trans_reg"/>
</dbReference>
<evidence type="ECO:0000256" key="3">
    <source>
        <dbReference type="ARBA" id="ARBA00023163"/>
    </source>
</evidence>
<dbReference type="InterPro" id="IPR001845">
    <property type="entry name" value="HTH_ArsR_DNA-bd_dom"/>
</dbReference>
<keyword evidence="1" id="KW-0805">Transcription regulation</keyword>
<dbReference type="PANTHER" id="PTHR43132">
    <property type="entry name" value="ARSENICAL RESISTANCE OPERON REPRESSOR ARSR-RELATED"/>
    <property type="match status" value="1"/>
</dbReference>
<keyword evidence="7" id="KW-1185">Reference proteome</keyword>
<gene>
    <name evidence="6" type="ORF">ACFHYQ_24845</name>
</gene>
<evidence type="ECO:0000256" key="2">
    <source>
        <dbReference type="ARBA" id="ARBA00023125"/>
    </source>
</evidence>
<dbReference type="RefSeq" id="WP_394303545.1">
    <property type="nucleotide sequence ID" value="NZ_JBHMQT010000056.1"/>
</dbReference>
<reference evidence="6 7" key="1">
    <citation type="submission" date="2024-09" db="EMBL/GenBank/DDBJ databases">
        <authorList>
            <person name="Sun Q."/>
            <person name="Mori K."/>
        </authorList>
    </citation>
    <scope>NUCLEOTIDE SEQUENCE [LARGE SCALE GENOMIC DNA]</scope>
    <source>
        <strain evidence="6 7">TBRC 1851</strain>
    </source>
</reference>
<dbReference type="PRINTS" id="PR00778">
    <property type="entry name" value="HTHARSR"/>
</dbReference>
<accession>A0ABV6UBL4</accession>
<protein>
    <submittedName>
        <fullName evidence="6">ArsR/SmtB family transcription factor</fullName>
    </submittedName>
</protein>
<feature type="region of interest" description="Disordered" evidence="4">
    <location>
        <begin position="1"/>
        <end position="37"/>
    </location>
</feature>
<proteinExistence type="predicted"/>
<dbReference type="InterPro" id="IPR036388">
    <property type="entry name" value="WH-like_DNA-bd_sf"/>
</dbReference>
<dbReference type="CDD" id="cd00090">
    <property type="entry name" value="HTH_ARSR"/>
    <property type="match status" value="1"/>
</dbReference>
<dbReference type="Pfam" id="PF12840">
    <property type="entry name" value="HTH_20"/>
    <property type="match status" value="1"/>
</dbReference>
<evidence type="ECO:0000256" key="1">
    <source>
        <dbReference type="ARBA" id="ARBA00023015"/>
    </source>
</evidence>
<evidence type="ECO:0000259" key="5">
    <source>
        <dbReference type="PROSITE" id="PS50987"/>
    </source>
</evidence>
<feature type="domain" description="HTH arsR-type" evidence="5">
    <location>
        <begin position="38"/>
        <end position="133"/>
    </location>
</feature>
<dbReference type="Gene3D" id="1.10.10.10">
    <property type="entry name" value="Winged helix-like DNA-binding domain superfamily/Winged helix DNA-binding domain"/>
    <property type="match status" value="1"/>
</dbReference>
<dbReference type="PANTHER" id="PTHR43132:SF2">
    <property type="entry name" value="ARSENICAL RESISTANCE OPERON REPRESSOR ARSR-RELATED"/>
    <property type="match status" value="1"/>
</dbReference>
<dbReference type="InterPro" id="IPR011991">
    <property type="entry name" value="ArsR-like_HTH"/>
</dbReference>
<name>A0ABV6UBL4_9ACTN</name>
<dbReference type="Proteomes" id="UP001589870">
    <property type="component" value="Unassembled WGS sequence"/>
</dbReference>